<dbReference type="InterPro" id="IPR000766">
    <property type="entry name" value="GalP_uridyl_Trfase_II"/>
</dbReference>
<reference evidence="5" key="1">
    <citation type="journal article" date="2011" name="Genome Res.">
        <title>Phylogeny-wide analysis of social amoeba genomes highlights ancient origins for complex intercellular communication.</title>
        <authorList>
            <person name="Heidel A.J."/>
            <person name="Lawal H.M."/>
            <person name="Felder M."/>
            <person name="Schilde C."/>
            <person name="Helps N.R."/>
            <person name="Tunggal B."/>
            <person name="Rivero F."/>
            <person name="John U."/>
            <person name="Schleicher M."/>
            <person name="Eichinger L."/>
            <person name="Platzer M."/>
            <person name="Noegel A.A."/>
            <person name="Schaap P."/>
            <person name="Gloeckner G."/>
        </authorList>
    </citation>
    <scope>NUCLEOTIDE SEQUENCE [LARGE SCALE GENOMIC DNA]</scope>
    <source>
        <strain evidence="5">SH3</strain>
    </source>
</reference>
<proteinExistence type="predicted"/>
<evidence type="ECO:0000313" key="4">
    <source>
        <dbReference type="EMBL" id="EGG24461.1"/>
    </source>
</evidence>
<dbReference type="STRING" id="1054147.F4PJH5"/>
<dbReference type="PANTHER" id="PTHR39191:SF1">
    <property type="entry name" value="DUF4922 DOMAIN-CONTAINING PROTEIN"/>
    <property type="match status" value="1"/>
</dbReference>
<dbReference type="EMBL" id="GL883007">
    <property type="protein sequence ID" value="EGG24461.1"/>
    <property type="molecule type" value="Genomic_DNA"/>
</dbReference>
<comment type="pathway">
    <text evidence="1">Carbohydrate metabolism.</text>
</comment>
<accession>F4PJH5</accession>
<dbReference type="GO" id="GO:0005737">
    <property type="term" value="C:cytoplasm"/>
    <property type="evidence" value="ECO:0007669"/>
    <property type="project" value="InterPro"/>
</dbReference>
<sequence length="503" mass="59338">MNIINHLALSQLPSSRKVLYLYRRVFRLANQWEKESERDSIRDEARDKFHKNMYKAELDYLTYTITITTKGYSIPKNDSHSKQQDETTIDINMTQKEIQMIQETIINRDGWRAGMKYLYDYSTLSRYIQEERLHLNINYEPYLNHQYTNVPFQVTINCSKPEIISGQTPKESHYNQFEGKCVICYENIASKSRSGLRAYEFTCNQSGAQFFRQFPPYPYFNGHNVIIDRRHVDQHLTIDTIKELLDICETMPGYKVASNSDRDGTGATNLLHRHYQAGDYHFAVFYAQTKKEYHHNDCTIRWLNYPSACLQIRGLQREQVENTSFKLFNAWRNGDFSPALQQPLQTCSFIATFDETEKMFHFLIFARNAQQPKFLTRPSLQCIKKEFVGIFEMCGRAILPGRLKDQLSRLESILIDFESNSNDDALDYGKIVLDQEHEIFRQWINDYYVQLKNLTTTTPTTTKQLLIESMNHTFIDILRDNSPIKENDFETIDKWIEIMKKDL</sequence>
<dbReference type="RefSeq" id="XP_004362312.1">
    <property type="nucleotide sequence ID" value="XM_004362255.1"/>
</dbReference>
<evidence type="ECO:0008006" key="6">
    <source>
        <dbReference type="Google" id="ProtNLM"/>
    </source>
</evidence>
<dbReference type="PANTHER" id="PTHR39191">
    <property type="entry name" value="GALACTOSE-1-PHOSPHATE URIDYLYLTRANSFERASE"/>
    <property type="match status" value="1"/>
</dbReference>
<dbReference type="Pfam" id="PF05347">
    <property type="entry name" value="Complex1_LYR"/>
    <property type="match status" value="1"/>
</dbReference>
<keyword evidence="5" id="KW-1185">Reference proteome</keyword>
<dbReference type="GO" id="GO:0006012">
    <property type="term" value="P:galactose metabolic process"/>
    <property type="evidence" value="ECO:0007669"/>
    <property type="project" value="InterPro"/>
</dbReference>
<dbReference type="GeneID" id="14876004"/>
<dbReference type="InterPro" id="IPR008011">
    <property type="entry name" value="Complex1_LYR_dom"/>
</dbReference>
<dbReference type="KEGG" id="dfa:DFA_06611"/>
<name>F4PJH5_CACFS</name>
<evidence type="ECO:0000259" key="3">
    <source>
        <dbReference type="Pfam" id="PF16269"/>
    </source>
</evidence>
<dbReference type="OMA" id="HCIFLDQ"/>
<dbReference type="AlphaFoldDB" id="F4PJH5"/>
<dbReference type="Proteomes" id="UP000007797">
    <property type="component" value="Unassembled WGS sequence"/>
</dbReference>
<dbReference type="Pfam" id="PF16269">
    <property type="entry name" value="DUF4922"/>
    <property type="match status" value="1"/>
</dbReference>
<evidence type="ECO:0000256" key="1">
    <source>
        <dbReference type="ARBA" id="ARBA00005007"/>
    </source>
</evidence>
<dbReference type="OrthoDB" id="16003at2759"/>
<gene>
    <name evidence="4" type="ORF">DFA_06611</name>
</gene>
<evidence type="ECO:0000259" key="2">
    <source>
        <dbReference type="Pfam" id="PF05347"/>
    </source>
</evidence>
<dbReference type="InterPro" id="IPR046320">
    <property type="entry name" value="DUF4922"/>
</dbReference>
<organism evidence="4 5">
    <name type="scientific">Cavenderia fasciculata</name>
    <name type="common">Slime mold</name>
    <name type="synonym">Dictyostelium fasciculatum</name>
    <dbReference type="NCBI Taxonomy" id="261658"/>
    <lineage>
        <taxon>Eukaryota</taxon>
        <taxon>Amoebozoa</taxon>
        <taxon>Evosea</taxon>
        <taxon>Eumycetozoa</taxon>
        <taxon>Dictyostelia</taxon>
        <taxon>Acytosteliales</taxon>
        <taxon>Cavenderiaceae</taxon>
        <taxon>Cavenderia</taxon>
    </lineage>
</organism>
<dbReference type="GO" id="GO:0008108">
    <property type="term" value="F:UDP-glucose:hexose-1-phosphate uridylyltransferase activity"/>
    <property type="evidence" value="ECO:0007669"/>
    <property type="project" value="InterPro"/>
</dbReference>
<feature type="domain" description="Complex 1 LYR protein" evidence="2">
    <location>
        <begin position="16"/>
        <end position="55"/>
    </location>
</feature>
<protein>
    <recommendedName>
        <fullName evidence="6">Galactose-1-phosphate uridylyltransferase</fullName>
    </recommendedName>
</protein>
<evidence type="ECO:0000313" key="5">
    <source>
        <dbReference type="Proteomes" id="UP000007797"/>
    </source>
</evidence>
<feature type="domain" description="DUF4922" evidence="3">
    <location>
        <begin position="177"/>
        <end position="278"/>
    </location>
</feature>